<dbReference type="Gene3D" id="3.30.450.20">
    <property type="entry name" value="PAS domain"/>
    <property type="match status" value="1"/>
</dbReference>
<reference evidence="5" key="2">
    <citation type="journal article" date="2015" name="BMC Genomics">
        <title>Genome mining reveals unlocked bioactive potential of marine Gram-negative bacteria.</title>
        <authorList>
            <person name="Machado H."/>
            <person name="Sonnenschein E.C."/>
            <person name="Melchiorsen J."/>
            <person name="Gram L."/>
        </authorList>
    </citation>
    <scope>NUCLEOTIDE SEQUENCE</scope>
    <source>
        <strain evidence="5">S2052</strain>
    </source>
</reference>
<protein>
    <submittedName>
        <fullName evidence="5">Histidine kinase</fullName>
    </submittedName>
</protein>
<dbReference type="GO" id="GO:0016301">
    <property type="term" value="F:kinase activity"/>
    <property type="evidence" value="ECO:0007669"/>
    <property type="project" value="UniProtKB-KW"/>
</dbReference>
<dbReference type="EMBL" id="CP009618">
    <property type="protein sequence ID" value="AIW22209.1"/>
    <property type="molecule type" value="Genomic_DNA"/>
</dbReference>
<sequence length="591" mass="67092">MSQIIKNIPPQSNASSVSKCRYAGEESQGNSSIALSGAELDELMDNHFKHMFDVFNDGIFYMTDDDRIFFYNPTFYENYDIASGQCHLDAWLSLVHPLDKAMLKGEVDAHIQKDEQKISTQYRVRNKTGQYVWIEGTAVTKTINGTRFMIGCHRDISDRKLMETYVQQAAFRDNASGLSNGQKLIIDIDALVDQLPGQHSLIYIQIGDIRSYLSAYGPHILRDVMSHLITALNSFTDDFIDIYRVRSDDFAILVRGHYTAEELMTLGERISQTYQESVQANGYMYGTDISIGIFPSFDIGLAAEEVIKVAARTCQFAGEKRHNRVGVYSKETKSKVDRHFYIERELANAIHNETLTVKFQPIICAKKNRVASFEALVRWRSEEIGEIYPDEFIEVAEKKGLIVELGYLVFSKACQFIKRYLETHGTNIRVNVNVSVLQLLNHQFPDRLKRLADRLGIDTKNIVLELTETIILDGNKSAISQLSRLSDYGFLLSLDDFGSGYSSLNSFFDLPLNQIKVDKSMAWRCLDNPATLEYLSFITRLCQAHNVDVVVEGIESAEMQKRFTDMGASFLQGYWFSKPLSIASASQYTLV</sequence>
<evidence type="ECO:0000259" key="1">
    <source>
        <dbReference type="PROSITE" id="PS50113"/>
    </source>
</evidence>
<dbReference type="InterPro" id="IPR000160">
    <property type="entry name" value="GGDEF_dom"/>
</dbReference>
<dbReference type="EMBL" id="JXXR01000002">
    <property type="protein sequence ID" value="KJY77234.1"/>
    <property type="molecule type" value="Genomic_DNA"/>
</dbReference>
<dbReference type="SMART" id="SM00267">
    <property type="entry name" value="GGDEF"/>
    <property type="match status" value="1"/>
</dbReference>
<dbReference type="Pfam" id="PF00990">
    <property type="entry name" value="GGDEF"/>
    <property type="match status" value="1"/>
</dbReference>
<dbReference type="Proteomes" id="UP000030081">
    <property type="component" value="Chromosome 2"/>
</dbReference>
<dbReference type="GO" id="GO:0071111">
    <property type="term" value="F:cyclic-guanylate-specific phosphodiesterase activity"/>
    <property type="evidence" value="ECO:0007669"/>
    <property type="project" value="InterPro"/>
</dbReference>
<name>A0A7Y3YZ87_9VIBR</name>
<keyword evidence="5" id="KW-0808">Transferase</keyword>
<dbReference type="PANTHER" id="PTHR33121:SF70">
    <property type="entry name" value="SIGNALING PROTEIN YKOW"/>
    <property type="match status" value="1"/>
</dbReference>
<keyword evidence="6" id="KW-1185">Reference proteome</keyword>
<dbReference type="InterPro" id="IPR001633">
    <property type="entry name" value="EAL_dom"/>
</dbReference>
<dbReference type="PROSITE" id="PS50113">
    <property type="entry name" value="PAC"/>
    <property type="match status" value="1"/>
</dbReference>
<proteinExistence type="predicted"/>
<dbReference type="InterPro" id="IPR035919">
    <property type="entry name" value="EAL_sf"/>
</dbReference>
<dbReference type="InterPro" id="IPR001610">
    <property type="entry name" value="PAC"/>
</dbReference>
<dbReference type="InterPro" id="IPR029787">
    <property type="entry name" value="Nucleotide_cyclase"/>
</dbReference>
<dbReference type="SUPFAM" id="SSF141868">
    <property type="entry name" value="EAL domain-like"/>
    <property type="match status" value="1"/>
</dbReference>
<feature type="domain" description="GGDEF" evidence="3">
    <location>
        <begin position="197"/>
        <end position="330"/>
    </location>
</feature>
<reference evidence="4 6" key="1">
    <citation type="submission" date="2014-10" db="EMBL/GenBank/DDBJ databases">
        <title>The Complete Genome Sequence for the Shellfish Pathogen Vibrio coralliilyticus RE98 Isolated from a Shellfish Hatchery.</title>
        <authorList>
            <person name="Richards G.P."/>
            <person name="Bono J.L."/>
            <person name="Watson M.A."/>
            <person name="Needleman D.S."/>
        </authorList>
    </citation>
    <scope>NUCLEOTIDE SEQUENCE [LARGE SCALE GENOMIC DNA]</scope>
    <source>
        <strain evidence="4 6">RE98</strain>
    </source>
</reference>
<dbReference type="PROSITE" id="PS50887">
    <property type="entry name" value="GGDEF"/>
    <property type="match status" value="1"/>
</dbReference>
<dbReference type="SMART" id="SM00052">
    <property type="entry name" value="EAL"/>
    <property type="match status" value="1"/>
</dbReference>
<dbReference type="Pfam" id="PF00563">
    <property type="entry name" value="EAL"/>
    <property type="match status" value="1"/>
</dbReference>
<dbReference type="Gene3D" id="3.20.20.450">
    <property type="entry name" value="EAL domain"/>
    <property type="match status" value="1"/>
</dbReference>
<dbReference type="PANTHER" id="PTHR33121">
    <property type="entry name" value="CYCLIC DI-GMP PHOSPHODIESTERASE PDEF"/>
    <property type="match status" value="1"/>
</dbReference>
<dbReference type="CDD" id="cd01948">
    <property type="entry name" value="EAL"/>
    <property type="match status" value="1"/>
</dbReference>
<dbReference type="KEGG" id="vct:JV59_19900"/>
<dbReference type="CDD" id="cd00130">
    <property type="entry name" value="PAS"/>
    <property type="match status" value="1"/>
</dbReference>
<evidence type="ECO:0000313" key="5">
    <source>
        <dbReference type="EMBL" id="KJY77234.1"/>
    </source>
</evidence>
<dbReference type="Pfam" id="PF08447">
    <property type="entry name" value="PAS_3"/>
    <property type="match status" value="1"/>
</dbReference>
<dbReference type="SUPFAM" id="SSF55785">
    <property type="entry name" value="PYP-like sensor domain (PAS domain)"/>
    <property type="match status" value="1"/>
</dbReference>
<dbReference type="PROSITE" id="PS50883">
    <property type="entry name" value="EAL"/>
    <property type="match status" value="1"/>
</dbReference>
<dbReference type="InterPro" id="IPR000014">
    <property type="entry name" value="PAS"/>
</dbReference>
<gene>
    <name evidence="4" type="ORF">IX92_19400</name>
    <name evidence="5" type="ORF">TW71_04855</name>
</gene>
<dbReference type="SUPFAM" id="SSF55073">
    <property type="entry name" value="Nucleotide cyclase"/>
    <property type="match status" value="1"/>
</dbReference>
<keyword evidence="5" id="KW-0418">Kinase</keyword>
<dbReference type="InterPro" id="IPR013655">
    <property type="entry name" value="PAS_fold_3"/>
</dbReference>
<dbReference type="InterPro" id="IPR035965">
    <property type="entry name" value="PAS-like_dom_sf"/>
</dbReference>
<organism evidence="5">
    <name type="scientific">Vibrio coralliilyticus</name>
    <dbReference type="NCBI Taxonomy" id="190893"/>
    <lineage>
        <taxon>Bacteria</taxon>
        <taxon>Pseudomonadati</taxon>
        <taxon>Pseudomonadota</taxon>
        <taxon>Gammaproteobacteria</taxon>
        <taxon>Vibrionales</taxon>
        <taxon>Vibrionaceae</taxon>
        <taxon>Vibrio</taxon>
    </lineage>
</organism>
<evidence type="ECO:0000313" key="4">
    <source>
        <dbReference type="EMBL" id="AIW22209.1"/>
    </source>
</evidence>
<evidence type="ECO:0000313" key="6">
    <source>
        <dbReference type="Proteomes" id="UP000030081"/>
    </source>
</evidence>
<dbReference type="NCBIfam" id="TIGR00229">
    <property type="entry name" value="sensory_box"/>
    <property type="match status" value="1"/>
</dbReference>
<dbReference type="AlphaFoldDB" id="A0A7Y3YZ87"/>
<evidence type="ECO:0000259" key="2">
    <source>
        <dbReference type="PROSITE" id="PS50883"/>
    </source>
</evidence>
<dbReference type="InterPro" id="IPR050706">
    <property type="entry name" value="Cyclic-di-GMP_PDE-like"/>
</dbReference>
<evidence type="ECO:0000259" key="3">
    <source>
        <dbReference type="PROSITE" id="PS50887"/>
    </source>
</evidence>
<dbReference type="InterPro" id="IPR043128">
    <property type="entry name" value="Rev_trsase/Diguanyl_cyclase"/>
</dbReference>
<feature type="domain" description="PAC" evidence="1">
    <location>
        <begin position="118"/>
        <end position="168"/>
    </location>
</feature>
<dbReference type="SMART" id="SM00086">
    <property type="entry name" value="PAC"/>
    <property type="match status" value="1"/>
</dbReference>
<dbReference type="InterPro" id="IPR000700">
    <property type="entry name" value="PAS-assoc_C"/>
</dbReference>
<feature type="domain" description="EAL" evidence="2">
    <location>
        <begin position="339"/>
        <end position="591"/>
    </location>
</feature>
<dbReference type="RefSeq" id="WP_029236003.1">
    <property type="nucleotide sequence ID" value="NZ_CP009265.1"/>
</dbReference>
<accession>A0A7Y3YZ87</accession>
<dbReference type="Gene3D" id="3.30.70.270">
    <property type="match status" value="1"/>
</dbReference>
<dbReference type="KEGG" id="vcy:IX92_19400"/>